<accession>E9GFW6</accession>
<evidence type="ECO:0008006" key="4">
    <source>
        <dbReference type="Google" id="ProtNLM"/>
    </source>
</evidence>
<dbReference type="InterPro" id="IPR032055">
    <property type="entry name" value="TMEM72"/>
</dbReference>
<dbReference type="HOGENOM" id="CLU_1311523_0_0_1"/>
<sequence length="202" mass="22766">MDCSESSSCWTIFLQNVELVTRIWGVFTSIVLVGVGVDLCFIHQLAGGFAIAAAVITLFLETSWAVTVLLQVCLRYEHHPIFNCWDAVLWLDHLKRTVIYTILAVLLFAQPHRAWFTTVGGLMLIALGLLHAARWYRKLKSVPMSLIEQQEDGFDDDAEIDLSLPDPVQHLENYSTSATLEQQPNRYNIGDNLENGHLRVVA</sequence>
<feature type="transmembrane region" description="Helical" evidence="1">
    <location>
        <begin position="114"/>
        <end position="136"/>
    </location>
</feature>
<dbReference type="OrthoDB" id="5946061at2759"/>
<keyword evidence="1" id="KW-1133">Transmembrane helix</keyword>
<proteinExistence type="predicted"/>
<dbReference type="Pfam" id="PF16054">
    <property type="entry name" value="TMEM72"/>
    <property type="match status" value="1"/>
</dbReference>
<dbReference type="Proteomes" id="UP000000305">
    <property type="component" value="Unassembled WGS sequence"/>
</dbReference>
<dbReference type="PANTHER" id="PTHR28474:SF1">
    <property type="entry name" value="TRANSMEMBRANE PROTEIN 72"/>
    <property type="match status" value="1"/>
</dbReference>
<keyword evidence="3" id="KW-1185">Reference proteome</keyword>
<dbReference type="AlphaFoldDB" id="E9GFW6"/>
<evidence type="ECO:0000313" key="2">
    <source>
        <dbReference type="EMBL" id="EFX81739.1"/>
    </source>
</evidence>
<protein>
    <recommendedName>
        <fullName evidence="4">Transmembrane protein 72</fullName>
    </recommendedName>
</protein>
<dbReference type="PANTHER" id="PTHR28474">
    <property type="entry name" value="TRANSMEMBRANE PROTEIN 72"/>
    <property type="match status" value="1"/>
</dbReference>
<dbReference type="PhylomeDB" id="E9GFW6"/>
<name>E9GFW6_DAPPU</name>
<keyword evidence="1" id="KW-0812">Transmembrane</keyword>
<feature type="transmembrane region" description="Helical" evidence="1">
    <location>
        <begin position="23"/>
        <end position="42"/>
    </location>
</feature>
<organism evidence="2 3">
    <name type="scientific">Daphnia pulex</name>
    <name type="common">Water flea</name>
    <dbReference type="NCBI Taxonomy" id="6669"/>
    <lineage>
        <taxon>Eukaryota</taxon>
        <taxon>Metazoa</taxon>
        <taxon>Ecdysozoa</taxon>
        <taxon>Arthropoda</taxon>
        <taxon>Crustacea</taxon>
        <taxon>Branchiopoda</taxon>
        <taxon>Diplostraca</taxon>
        <taxon>Cladocera</taxon>
        <taxon>Anomopoda</taxon>
        <taxon>Daphniidae</taxon>
        <taxon>Daphnia</taxon>
    </lineage>
</organism>
<reference evidence="2 3" key="1">
    <citation type="journal article" date="2011" name="Science">
        <title>The ecoresponsive genome of Daphnia pulex.</title>
        <authorList>
            <person name="Colbourne J.K."/>
            <person name="Pfrender M.E."/>
            <person name="Gilbert D."/>
            <person name="Thomas W.K."/>
            <person name="Tucker A."/>
            <person name="Oakley T.H."/>
            <person name="Tokishita S."/>
            <person name="Aerts A."/>
            <person name="Arnold G.J."/>
            <person name="Basu M.K."/>
            <person name="Bauer D.J."/>
            <person name="Caceres C.E."/>
            <person name="Carmel L."/>
            <person name="Casola C."/>
            <person name="Choi J.H."/>
            <person name="Detter J.C."/>
            <person name="Dong Q."/>
            <person name="Dusheyko S."/>
            <person name="Eads B.D."/>
            <person name="Frohlich T."/>
            <person name="Geiler-Samerotte K.A."/>
            <person name="Gerlach D."/>
            <person name="Hatcher P."/>
            <person name="Jogdeo S."/>
            <person name="Krijgsveld J."/>
            <person name="Kriventseva E.V."/>
            <person name="Kultz D."/>
            <person name="Laforsch C."/>
            <person name="Lindquist E."/>
            <person name="Lopez J."/>
            <person name="Manak J.R."/>
            <person name="Muller J."/>
            <person name="Pangilinan J."/>
            <person name="Patwardhan R.P."/>
            <person name="Pitluck S."/>
            <person name="Pritham E.J."/>
            <person name="Rechtsteiner A."/>
            <person name="Rho M."/>
            <person name="Rogozin I.B."/>
            <person name="Sakarya O."/>
            <person name="Salamov A."/>
            <person name="Schaack S."/>
            <person name="Shapiro H."/>
            <person name="Shiga Y."/>
            <person name="Skalitzky C."/>
            <person name="Smith Z."/>
            <person name="Souvorov A."/>
            <person name="Sung W."/>
            <person name="Tang Z."/>
            <person name="Tsuchiya D."/>
            <person name="Tu H."/>
            <person name="Vos H."/>
            <person name="Wang M."/>
            <person name="Wolf Y.I."/>
            <person name="Yamagata H."/>
            <person name="Yamada T."/>
            <person name="Ye Y."/>
            <person name="Shaw J.R."/>
            <person name="Andrews J."/>
            <person name="Crease T.J."/>
            <person name="Tang H."/>
            <person name="Lucas S.M."/>
            <person name="Robertson H.M."/>
            <person name="Bork P."/>
            <person name="Koonin E.V."/>
            <person name="Zdobnov E.M."/>
            <person name="Grigoriev I.V."/>
            <person name="Lynch M."/>
            <person name="Boore J.L."/>
        </authorList>
    </citation>
    <scope>NUCLEOTIDE SEQUENCE [LARGE SCALE GENOMIC DNA]</scope>
</reference>
<dbReference type="InParanoid" id="E9GFW6"/>
<dbReference type="KEGG" id="dpx:DAPPUDRAFT_317409"/>
<dbReference type="OMA" id="KECSYDR"/>
<feature type="transmembrane region" description="Helical" evidence="1">
    <location>
        <begin position="49"/>
        <end position="70"/>
    </location>
</feature>
<dbReference type="EMBL" id="GL732542">
    <property type="protein sequence ID" value="EFX81739.1"/>
    <property type="molecule type" value="Genomic_DNA"/>
</dbReference>
<evidence type="ECO:0000313" key="3">
    <source>
        <dbReference type="Proteomes" id="UP000000305"/>
    </source>
</evidence>
<keyword evidence="1" id="KW-0472">Membrane</keyword>
<evidence type="ECO:0000256" key="1">
    <source>
        <dbReference type="SAM" id="Phobius"/>
    </source>
</evidence>
<gene>
    <name evidence="2" type="ORF">DAPPUDRAFT_317409</name>
</gene>